<dbReference type="AlphaFoldDB" id="A0A9X1MGK5"/>
<protein>
    <submittedName>
        <fullName evidence="2">Uncharacterized protein</fullName>
    </submittedName>
</protein>
<proteinExistence type="predicted"/>
<name>A0A9X1MGK5_9MICC</name>
<dbReference type="Proteomes" id="UP001139158">
    <property type="component" value="Unassembled WGS sequence"/>
</dbReference>
<feature type="region of interest" description="Disordered" evidence="1">
    <location>
        <begin position="1"/>
        <end position="22"/>
    </location>
</feature>
<feature type="compositionally biased region" description="Polar residues" evidence="1">
    <location>
        <begin position="1"/>
        <end position="13"/>
    </location>
</feature>
<dbReference type="EMBL" id="JAJFZV010000020">
    <property type="protein sequence ID" value="MCC3299678.1"/>
    <property type="molecule type" value="Genomic_DNA"/>
</dbReference>
<evidence type="ECO:0000313" key="2">
    <source>
        <dbReference type="EMBL" id="MCC3299678.1"/>
    </source>
</evidence>
<comment type="caution">
    <text evidence="2">The sequence shown here is derived from an EMBL/GenBank/DDBJ whole genome shotgun (WGS) entry which is preliminary data.</text>
</comment>
<dbReference type="RefSeq" id="WP_227897664.1">
    <property type="nucleotide sequence ID" value="NZ_CP099467.1"/>
</dbReference>
<gene>
    <name evidence="2" type="ORF">LJ757_17935</name>
</gene>
<evidence type="ECO:0000256" key="1">
    <source>
        <dbReference type="SAM" id="MobiDB-lite"/>
    </source>
</evidence>
<keyword evidence="3" id="KW-1185">Reference proteome</keyword>
<sequence length="63" mass="6901">MMNSSVHTLQRQGTAPLPAPESDELVVDSIPAITSYSDANDADFRTMMDQAFELNHAHRAGLK</sequence>
<organism evidence="2 3">
    <name type="scientific">Arthrobacter caoxuetaonis</name>
    <dbReference type="NCBI Taxonomy" id="2886935"/>
    <lineage>
        <taxon>Bacteria</taxon>
        <taxon>Bacillati</taxon>
        <taxon>Actinomycetota</taxon>
        <taxon>Actinomycetes</taxon>
        <taxon>Micrococcales</taxon>
        <taxon>Micrococcaceae</taxon>
        <taxon>Arthrobacter</taxon>
    </lineage>
</organism>
<accession>A0A9X1MGK5</accession>
<evidence type="ECO:0000313" key="3">
    <source>
        <dbReference type="Proteomes" id="UP001139158"/>
    </source>
</evidence>
<reference evidence="2" key="1">
    <citation type="submission" date="2021-10" db="EMBL/GenBank/DDBJ databases">
        <title>Novel species in genus Arthrobacter.</title>
        <authorList>
            <person name="Liu Y."/>
        </authorList>
    </citation>
    <scope>NUCLEOTIDE SEQUENCE</scope>
    <source>
        <strain evidence="2">Zg-Y453</strain>
    </source>
</reference>